<evidence type="ECO:0000256" key="1">
    <source>
        <dbReference type="ARBA" id="ARBA00004496"/>
    </source>
</evidence>
<evidence type="ECO:0000313" key="6">
    <source>
        <dbReference type="EMBL" id="CAH1408168.1"/>
    </source>
</evidence>
<organism evidence="6 7">
    <name type="scientific">Nezara viridula</name>
    <name type="common">Southern green stink bug</name>
    <name type="synonym">Cimex viridulus</name>
    <dbReference type="NCBI Taxonomy" id="85310"/>
    <lineage>
        <taxon>Eukaryota</taxon>
        <taxon>Metazoa</taxon>
        <taxon>Ecdysozoa</taxon>
        <taxon>Arthropoda</taxon>
        <taxon>Hexapoda</taxon>
        <taxon>Insecta</taxon>
        <taxon>Pterygota</taxon>
        <taxon>Neoptera</taxon>
        <taxon>Paraneoptera</taxon>
        <taxon>Hemiptera</taxon>
        <taxon>Heteroptera</taxon>
        <taxon>Panheteroptera</taxon>
        <taxon>Pentatomomorpha</taxon>
        <taxon>Pentatomoidea</taxon>
        <taxon>Pentatomidae</taxon>
        <taxon>Pentatominae</taxon>
        <taxon>Nezara</taxon>
    </lineage>
</organism>
<evidence type="ECO:0000256" key="2">
    <source>
        <dbReference type="ARBA" id="ARBA00014223"/>
    </source>
</evidence>
<dbReference type="PROSITE" id="PS51450">
    <property type="entry name" value="LRR"/>
    <property type="match status" value="2"/>
</dbReference>
<keyword evidence="3" id="KW-0963">Cytoplasm</keyword>
<gene>
    <name evidence="6" type="ORF">NEZAVI_LOCUS15752</name>
</gene>
<dbReference type="Proteomes" id="UP001152798">
    <property type="component" value="Chromosome 7"/>
</dbReference>
<evidence type="ECO:0000256" key="3">
    <source>
        <dbReference type="ARBA" id="ARBA00022490"/>
    </source>
</evidence>
<sequence length="196" mass="22453">MKELNDLLVNDNVDVSLTSPADYSFRKIKSLYMADRARPRSMRIGKEVIRGPNDKIVSNSLWLNHNNLESFNGVVAFCNKIFEAPSKIKWLDLSYNAIEDISDEILKFKELQILYLHGNCIDNMLDILKLKSLKNLKTLTLHGCPIETVPFYRQKMVYLLPQVKNLDFVTITPREAVAPAPPGARELLKVYEGEEK</sequence>
<keyword evidence="5" id="KW-0677">Repeat</keyword>
<proteinExistence type="predicted"/>
<dbReference type="EMBL" id="OV725083">
    <property type="protein sequence ID" value="CAH1408168.1"/>
    <property type="molecule type" value="Genomic_DNA"/>
</dbReference>
<comment type="subcellular location">
    <subcellularLocation>
        <location evidence="1">Cytoplasm</location>
    </subcellularLocation>
</comment>
<dbReference type="PANTHER" id="PTHR46545">
    <property type="entry name" value="LEUCINE-RICH REPEAT-CONTAINING PROTEIN 51"/>
    <property type="match status" value="1"/>
</dbReference>
<evidence type="ECO:0000313" key="7">
    <source>
        <dbReference type="Proteomes" id="UP001152798"/>
    </source>
</evidence>
<dbReference type="InterPro" id="IPR001611">
    <property type="entry name" value="Leu-rich_rpt"/>
</dbReference>
<dbReference type="SUPFAM" id="SSF52058">
    <property type="entry name" value="L domain-like"/>
    <property type="match status" value="1"/>
</dbReference>
<evidence type="ECO:0000256" key="4">
    <source>
        <dbReference type="ARBA" id="ARBA00022614"/>
    </source>
</evidence>
<reference evidence="6" key="1">
    <citation type="submission" date="2022-01" db="EMBL/GenBank/DDBJ databases">
        <authorList>
            <person name="King R."/>
        </authorList>
    </citation>
    <scope>NUCLEOTIDE SEQUENCE</scope>
</reference>
<dbReference type="Gene3D" id="3.80.10.10">
    <property type="entry name" value="Ribonuclease Inhibitor"/>
    <property type="match status" value="1"/>
</dbReference>
<protein>
    <recommendedName>
        <fullName evidence="2">Leucine-rich repeat-containing protein 51</fullName>
    </recommendedName>
</protein>
<evidence type="ECO:0000256" key="5">
    <source>
        <dbReference type="ARBA" id="ARBA00022737"/>
    </source>
</evidence>
<keyword evidence="4" id="KW-0433">Leucine-rich repeat</keyword>
<dbReference type="AlphaFoldDB" id="A0A9P0HV24"/>
<dbReference type="OrthoDB" id="676979at2759"/>
<accession>A0A9P0HV24</accession>
<keyword evidence="7" id="KW-1185">Reference proteome</keyword>
<name>A0A9P0HV24_NEZVI</name>
<dbReference type="PANTHER" id="PTHR46545:SF1">
    <property type="entry name" value="LEUCINE-RICH REPEAT-CONTAINING PROTEIN 51"/>
    <property type="match status" value="1"/>
</dbReference>
<dbReference type="GO" id="GO:0005737">
    <property type="term" value="C:cytoplasm"/>
    <property type="evidence" value="ECO:0007669"/>
    <property type="project" value="UniProtKB-SubCell"/>
</dbReference>
<dbReference type="Pfam" id="PF14580">
    <property type="entry name" value="LRR_9"/>
    <property type="match status" value="1"/>
</dbReference>
<dbReference type="InterPro" id="IPR032675">
    <property type="entry name" value="LRR_dom_sf"/>
</dbReference>